<dbReference type="AlphaFoldDB" id="A0A251ZT36"/>
<proteinExistence type="predicted"/>
<name>A0A251ZT36_9PROT</name>
<keyword evidence="2" id="KW-1185">Reference proteome</keyword>
<comment type="caution">
    <text evidence="1">The sequence shown here is derived from an EMBL/GenBank/DDBJ whole genome shotgun (WGS) entry which is preliminary data.</text>
</comment>
<dbReference type="RefSeq" id="WP_040364071.1">
    <property type="nucleotide sequence ID" value="NZ_JOPB01000015.1"/>
</dbReference>
<evidence type="ECO:0008006" key="3">
    <source>
        <dbReference type="Google" id="ProtNLM"/>
    </source>
</evidence>
<gene>
    <name evidence="1" type="ORF">HK18_01050</name>
</gene>
<dbReference type="Pfam" id="PF13262">
    <property type="entry name" value="DUF4054"/>
    <property type="match status" value="1"/>
</dbReference>
<reference evidence="2" key="1">
    <citation type="submission" date="2014-06" db="EMBL/GenBank/DDBJ databases">
        <authorList>
            <person name="Winans N.J."/>
            <person name="Newell P.D."/>
            <person name="Douglas A.E."/>
        </authorList>
    </citation>
    <scope>NUCLEOTIDE SEQUENCE [LARGE SCALE GENOMIC DNA]</scope>
    <source>
        <strain evidence="2">DmL_052</strain>
    </source>
</reference>
<dbReference type="InterPro" id="IPR025127">
    <property type="entry name" value="DUF4054"/>
</dbReference>
<sequence>MNERPDVMGREVVFEWSEWAASFPELESHFRPHNVQKIAERAAIYFNPSSKGVVCCPKERRILLNLLVSHLVFLQKKTAEGDQLMGPVSSVSEGSISLSVDTKGSIGKIDPWLSQTRYGQEFWALSKKYRSTFYIRPIPDPRLRIFP</sequence>
<dbReference type="EMBL" id="JOPB01000015">
    <property type="protein sequence ID" value="OUI77830.1"/>
    <property type="molecule type" value="Genomic_DNA"/>
</dbReference>
<dbReference type="Proteomes" id="UP000194946">
    <property type="component" value="Unassembled WGS sequence"/>
</dbReference>
<protein>
    <recommendedName>
        <fullName evidence="3">DUF4054 domain-containing protein</fullName>
    </recommendedName>
</protein>
<evidence type="ECO:0000313" key="2">
    <source>
        <dbReference type="Proteomes" id="UP000194946"/>
    </source>
</evidence>
<evidence type="ECO:0000313" key="1">
    <source>
        <dbReference type="EMBL" id="OUI77830.1"/>
    </source>
</evidence>
<organism evidence="1 2">
    <name type="scientific">Commensalibacter intestini</name>
    <dbReference type="NCBI Taxonomy" id="479936"/>
    <lineage>
        <taxon>Bacteria</taxon>
        <taxon>Pseudomonadati</taxon>
        <taxon>Pseudomonadota</taxon>
        <taxon>Alphaproteobacteria</taxon>
        <taxon>Acetobacterales</taxon>
        <taxon>Acetobacteraceae</taxon>
    </lineage>
</organism>
<accession>A0A251ZT36</accession>